<proteinExistence type="predicted"/>
<dbReference type="InterPro" id="IPR011006">
    <property type="entry name" value="CheY-like_superfamily"/>
</dbReference>
<protein>
    <submittedName>
        <fullName evidence="8">DNA-binding response regulator</fullName>
    </submittedName>
</protein>
<dbReference type="PANTHER" id="PTHR43214">
    <property type="entry name" value="TWO-COMPONENT RESPONSE REGULATOR"/>
    <property type="match status" value="1"/>
</dbReference>
<dbReference type="Gene3D" id="3.40.50.2300">
    <property type="match status" value="1"/>
</dbReference>
<dbReference type="CDD" id="cd17535">
    <property type="entry name" value="REC_NarL-like"/>
    <property type="match status" value="1"/>
</dbReference>
<dbReference type="GO" id="GO:0003677">
    <property type="term" value="F:DNA binding"/>
    <property type="evidence" value="ECO:0007669"/>
    <property type="project" value="UniProtKB-KW"/>
</dbReference>
<dbReference type="PROSITE" id="PS00622">
    <property type="entry name" value="HTH_LUXR_1"/>
    <property type="match status" value="1"/>
</dbReference>
<dbReference type="Pfam" id="PF00072">
    <property type="entry name" value="Response_reg"/>
    <property type="match status" value="1"/>
</dbReference>
<evidence type="ECO:0000256" key="3">
    <source>
        <dbReference type="ARBA" id="ARBA00023125"/>
    </source>
</evidence>
<evidence type="ECO:0000313" key="8">
    <source>
        <dbReference type="EMBL" id="RLP67976.1"/>
    </source>
</evidence>
<dbReference type="PROSITE" id="PS50043">
    <property type="entry name" value="HTH_LUXR_2"/>
    <property type="match status" value="1"/>
</dbReference>
<reference evidence="8 9" key="1">
    <citation type="submission" date="2018-10" db="EMBL/GenBank/DDBJ databases">
        <authorList>
            <person name="Li J."/>
        </authorList>
    </citation>
    <scope>NUCLEOTIDE SEQUENCE [LARGE SCALE GENOMIC DNA]</scope>
    <source>
        <strain evidence="8 9">JCM 30549</strain>
    </source>
</reference>
<gene>
    <name evidence="8" type="ORF">D9V30_11760</name>
</gene>
<dbReference type="InterPro" id="IPR000792">
    <property type="entry name" value="Tscrpt_reg_LuxR_C"/>
</dbReference>
<dbReference type="InterPro" id="IPR058245">
    <property type="entry name" value="NreC/VraR/RcsB-like_REC"/>
</dbReference>
<accession>A0A3L6ZJ01</accession>
<dbReference type="InterPro" id="IPR001789">
    <property type="entry name" value="Sig_transdc_resp-reg_receiver"/>
</dbReference>
<evidence type="ECO:0000313" key="9">
    <source>
        <dbReference type="Proteomes" id="UP000275395"/>
    </source>
</evidence>
<evidence type="ECO:0000256" key="1">
    <source>
        <dbReference type="ARBA" id="ARBA00022553"/>
    </source>
</evidence>
<dbReference type="CDD" id="cd06170">
    <property type="entry name" value="LuxR_C_like"/>
    <property type="match status" value="1"/>
</dbReference>
<evidence type="ECO:0000256" key="4">
    <source>
        <dbReference type="ARBA" id="ARBA00023163"/>
    </source>
</evidence>
<evidence type="ECO:0000259" key="7">
    <source>
        <dbReference type="PROSITE" id="PS50110"/>
    </source>
</evidence>
<dbReference type="SMART" id="SM00421">
    <property type="entry name" value="HTH_LUXR"/>
    <property type="match status" value="1"/>
</dbReference>
<dbReference type="SUPFAM" id="SSF52172">
    <property type="entry name" value="CheY-like"/>
    <property type="match status" value="1"/>
</dbReference>
<dbReference type="EMBL" id="RCUW01000012">
    <property type="protein sequence ID" value="RLP67976.1"/>
    <property type="molecule type" value="Genomic_DNA"/>
</dbReference>
<sequence length="222" mass="23958">MGDIRVLIADDEALVRNALRLFVDNAAGMSVVAEATTGAEAVSRARAVQPDVILMDIQMPTVDGIDATAQLVATLPGARVLAVTTFASEKYIVAALRAGASGYLIKDTAPDALVQAIRDIHEGRAVLSPDISRELVHTVRQPNDRIDRLTEHLSRDATTLTPREYSVVRLLAEGLSNSEIAERLVISEATVKSNLGRVIQKWGVRDRVQVLIFAAREGIVSL</sequence>
<feature type="modified residue" description="4-aspartylphosphate" evidence="5">
    <location>
        <position position="56"/>
    </location>
</feature>
<feature type="domain" description="HTH luxR-type" evidence="6">
    <location>
        <begin position="153"/>
        <end position="218"/>
    </location>
</feature>
<comment type="caution">
    <text evidence="8">The sequence shown here is derived from an EMBL/GenBank/DDBJ whole genome shotgun (WGS) entry which is preliminary data.</text>
</comment>
<evidence type="ECO:0000256" key="2">
    <source>
        <dbReference type="ARBA" id="ARBA00023015"/>
    </source>
</evidence>
<feature type="domain" description="Response regulatory" evidence="7">
    <location>
        <begin position="5"/>
        <end position="121"/>
    </location>
</feature>
<keyword evidence="4" id="KW-0804">Transcription</keyword>
<dbReference type="GO" id="GO:0006355">
    <property type="term" value="P:regulation of DNA-templated transcription"/>
    <property type="evidence" value="ECO:0007669"/>
    <property type="project" value="InterPro"/>
</dbReference>
<dbReference type="AlphaFoldDB" id="A0A3L6ZJ01"/>
<keyword evidence="3 8" id="KW-0238">DNA-binding</keyword>
<dbReference type="PANTHER" id="PTHR43214:SF24">
    <property type="entry name" value="TRANSCRIPTIONAL REGULATORY PROTEIN NARL-RELATED"/>
    <property type="match status" value="1"/>
</dbReference>
<keyword evidence="1 5" id="KW-0597">Phosphoprotein</keyword>
<dbReference type="Pfam" id="PF00196">
    <property type="entry name" value="GerE"/>
    <property type="match status" value="1"/>
</dbReference>
<evidence type="ECO:0000259" key="6">
    <source>
        <dbReference type="PROSITE" id="PS50043"/>
    </source>
</evidence>
<dbReference type="Proteomes" id="UP000275395">
    <property type="component" value="Unassembled WGS sequence"/>
</dbReference>
<dbReference type="PROSITE" id="PS50110">
    <property type="entry name" value="RESPONSE_REGULATORY"/>
    <property type="match status" value="1"/>
</dbReference>
<evidence type="ECO:0000256" key="5">
    <source>
        <dbReference type="PROSITE-ProRule" id="PRU00169"/>
    </source>
</evidence>
<keyword evidence="2" id="KW-0805">Transcription regulation</keyword>
<name>A0A3L6ZJ01_9MICO</name>
<dbReference type="PRINTS" id="PR00038">
    <property type="entry name" value="HTHLUXR"/>
</dbReference>
<dbReference type="GO" id="GO:0000160">
    <property type="term" value="P:phosphorelay signal transduction system"/>
    <property type="evidence" value="ECO:0007669"/>
    <property type="project" value="InterPro"/>
</dbReference>
<organism evidence="8 9">
    <name type="scientific">Mycetocola reblochoni</name>
    <dbReference type="NCBI Taxonomy" id="331618"/>
    <lineage>
        <taxon>Bacteria</taxon>
        <taxon>Bacillati</taxon>
        <taxon>Actinomycetota</taxon>
        <taxon>Actinomycetes</taxon>
        <taxon>Micrococcales</taxon>
        <taxon>Microbacteriaceae</taxon>
        <taxon>Mycetocola</taxon>
    </lineage>
</organism>
<dbReference type="SMART" id="SM00448">
    <property type="entry name" value="REC"/>
    <property type="match status" value="1"/>
</dbReference>
<dbReference type="InterPro" id="IPR039420">
    <property type="entry name" value="WalR-like"/>
</dbReference>